<evidence type="ECO:0000259" key="5">
    <source>
        <dbReference type="Pfam" id="PF00933"/>
    </source>
</evidence>
<reference evidence="6 7" key="2">
    <citation type="journal article" date="2002" name="Nucleic Acids Res.">
        <title>Genome sequence of Oceanobacillus iheyensis isolated from the Iheya Ridge and its unexpected adaptive capabilities to extreme environments.</title>
        <authorList>
            <person name="Takami H."/>
            <person name="Takaki Y."/>
            <person name="Uchiyama I."/>
        </authorList>
    </citation>
    <scope>NUCLEOTIDE SEQUENCE [LARGE SCALE GENOMIC DNA]</scope>
    <source>
        <strain evidence="7">DSM 14371 / CIP 107618 / JCM 11309 / KCTC 3954 / HTE831</strain>
    </source>
</reference>
<reference evidence="6 7" key="1">
    <citation type="journal article" date="2001" name="FEMS Microbiol. Lett.">
        <title>Oceanobacillus iheyensis gen. nov., sp. nov., a deep-sea extremely halotolerant and alkaliphilic species isolated from a depth of 1050 m on the Iheya Ridge.</title>
        <authorList>
            <person name="Lu J."/>
            <person name="Nogi Y."/>
            <person name="Takami H."/>
        </authorList>
    </citation>
    <scope>NUCLEOTIDE SEQUENCE [LARGE SCALE GENOMIC DNA]</scope>
    <source>
        <strain evidence="7">DSM 14371 / CIP 107618 / JCM 11309 / KCTC 3954 / HTE831</strain>
    </source>
</reference>
<dbReference type="eggNOG" id="COG1472">
    <property type="taxonomic scope" value="Bacteria"/>
</dbReference>
<sequence length="424" mass="46283">MKWISSIVIMAVITVGVVYYYLQSGDEKTNHSNHNTSMGGTLDVSSLVDAMSLDEKIGQLIVGGIDGTEINTDTKDMIENYHVGGVILFADNIESKAQTVNLMNDIKQVNENNPHPLLLGVDEEGGSVTRMPDEITSLPPSGSIGKAQDEELAFEVGILLGQQMRGLGFNLNFAPVLDVNSNPDNPVIGDRSFGDSPDIVTDMGIQSMKGIQSEGIISVVKHFPGHGDTSEDSHLKLPKVDKSIEELSEVELVPFEKAISKGADVVMTAHILLPQIDTEYPASMSEKIISGLLREDMGFDGVVISDDLTMGAITENIRIEEAAIQSVKAGSDMVLIAHHPDVVVSVHKKLKAAVQNGVISEAKIDESVERIIQLKRKYKLSNEETPQIDFQRINEKVEEILDQVSSTFSFDEFLVYSKFMSIVL</sequence>
<keyword evidence="2" id="KW-0378">Hydrolase</keyword>
<evidence type="ECO:0000313" key="6">
    <source>
        <dbReference type="EMBL" id="BAC12226.1"/>
    </source>
</evidence>
<dbReference type="HOGENOM" id="CLU_008392_0_2_9"/>
<dbReference type="SUPFAM" id="SSF51445">
    <property type="entry name" value="(Trans)glycosidases"/>
    <property type="match status" value="1"/>
</dbReference>
<evidence type="ECO:0000256" key="4">
    <source>
        <dbReference type="SAM" id="Phobius"/>
    </source>
</evidence>
<dbReference type="InterPro" id="IPR036962">
    <property type="entry name" value="Glyco_hydro_3_N_sf"/>
</dbReference>
<dbReference type="RefSeq" id="WP_011064672.1">
    <property type="nucleotide sequence ID" value="NC_004193.1"/>
</dbReference>
<keyword evidence="4" id="KW-1133">Transmembrane helix</keyword>
<dbReference type="InterPro" id="IPR001764">
    <property type="entry name" value="Glyco_hydro_3_N"/>
</dbReference>
<keyword evidence="3" id="KW-0326">Glycosidase</keyword>
<dbReference type="Gene3D" id="3.20.20.300">
    <property type="entry name" value="Glycoside hydrolase, family 3, N-terminal domain"/>
    <property type="match status" value="1"/>
</dbReference>
<comment type="similarity">
    <text evidence="1">Belongs to the glycosyl hydrolase 3 family.</text>
</comment>
<keyword evidence="4" id="KW-0472">Membrane</keyword>
<proteinExistence type="inferred from homology"/>
<dbReference type="PANTHER" id="PTHR30480:SF16">
    <property type="entry name" value="GLYCOSIDE HYDROLASE FAMILY 3 DOMAIN PROTEIN"/>
    <property type="match status" value="1"/>
</dbReference>
<dbReference type="InterPro" id="IPR017853">
    <property type="entry name" value="GH"/>
</dbReference>
<dbReference type="Proteomes" id="UP000000822">
    <property type="component" value="Chromosome"/>
</dbReference>
<evidence type="ECO:0000256" key="1">
    <source>
        <dbReference type="ARBA" id="ARBA00005336"/>
    </source>
</evidence>
<evidence type="ECO:0000256" key="2">
    <source>
        <dbReference type="ARBA" id="ARBA00022801"/>
    </source>
</evidence>
<accession>Q8ETJ0</accession>
<dbReference type="PRINTS" id="PR00133">
    <property type="entry name" value="GLHYDRLASE3"/>
</dbReference>
<keyword evidence="7" id="KW-1185">Reference proteome</keyword>
<dbReference type="Pfam" id="PF00933">
    <property type="entry name" value="Glyco_hydro_3"/>
    <property type="match status" value="1"/>
</dbReference>
<organism evidence="6 7">
    <name type="scientific">Oceanobacillus iheyensis (strain DSM 14371 / CIP 107618 / JCM 11309 / KCTC 3954 / HTE831)</name>
    <dbReference type="NCBI Taxonomy" id="221109"/>
    <lineage>
        <taxon>Bacteria</taxon>
        <taxon>Bacillati</taxon>
        <taxon>Bacillota</taxon>
        <taxon>Bacilli</taxon>
        <taxon>Bacillales</taxon>
        <taxon>Bacillaceae</taxon>
        <taxon>Oceanobacillus</taxon>
    </lineage>
</organism>
<dbReference type="NCBIfam" id="NF003740">
    <property type="entry name" value="PRK05337.1"/>
    <property type="match status" value="1"/>
</dbReference>
<dbReference type="EMBL" id="BA000028">
    <property type="protein sequence ID" value="BAC12226.1"/>
    <property type="molecule type" value="Genomic_DNA"/>
</dbReference>
<dbReference type="AlphaFoldDB" id="Q8ETJ0"/>
<evidence type="ECO:0000256" key="3">
    <source>
        <dbReference type="ARBA" id="ARBA00023295"/>
    </source>
</evidence>
<dbReference type="KEGG" id="oih:OB0270"/>
<gene>
    <name evidence="6" type="ordered locus">OB0270</name>
</gene>
<keyword evidence="4" id="KW-0812">Transmembrane</keyword>
<dbReference type="STRING" id="221109.gene:10732473"/>
<dbReference type="GO" id="GO:0005975">
    <property type="term" value="P:carbohydrate metabolic process"/>
    <property type="evidence" value="ECO:0007669"/>
    <property type="project" value="InterPro"/>
</dbReference>
<feature type="transmembrane region" description="Helical" evidence="4">
    <location>
        <begin position="6"/>
        <end position="22"/>
    </location>
</feature>
<dbReference type="OrthoDB" id="9805821at2"/>
<feature type="domain" description="Glycoside hydrolase family 3 N-terminal" evidence="5">
    <location>
        <begin position="53"/>
        <end position="374"/>
    </location>
</feature>
<dbReference type="PANTHER" id="PTHR30480">
    <property type="entry name" value="BETA-HEXOSAMINIDASE-RELATED"/>
    <property type="match status" value="1"/>
</dbReference>
<name>Q8ETJ0_OCEIH</name>
<dbReference type="InterPro" id="IPR019800">
    <property type="entry name" value="Glyco_hydro_3_AS"/>
</dbReference>
<dbReference type="GO" id="GO:0009254">
    <property type="term" value="P:peptidoglycan turnover"/>
    <property type="evidence" value="ECO:0007669"/>
    <property type="project" value="TreeGrafter"/>
</dbReference>
<dbReference type="PhylomeDB" id="Q8ETJ0"/>
<dbReference type="InterPro" id="IPR050226">
    <property type="entry name" value="NagZ_Beta-hexosaminidase"/>
</dbReference>
<dbReference type="GO" id="GO:0004553">
    <property type="term" value="F:hydrolase activity, hydrolyzing O-glycosyl compounds"/>
    <property type="evidence" value="ECO:0007669"/>
    <property type="project" value="InterPro"/>
</dbReference>
<evidence type="ECO:0000313" key="7">
    <source>
        <dbReference type="Proteomes" id="UP000000822"/>
    </source>
</evidence>
<protein>
    <submittedName>
        <fullName evidence="6">Beta-hexosaminidase</fullName>
    </submittedName>
</protein>
<dbReference type="PROSITE" id="PS00775">
    <property type="entry name" value="GLYCOSYL_HYDROL_F3"/>
    <property type="match status" value="1"/>
</dbReference>
<dbReference type="CAZy" id="GH3">
    <property type="family name" value="Glycoside Hydrolase Family 3"/>
</dbReference>